<protein>
    <submittedName>
        <fullName evidence="3">DUF3863 domain-containing protein</fullName>
    </submittedName>
</protein>
<dbReference type="InterPro" id="IPR024334">
    <property type="entry name" value="DUF3863"/>
</dbReference>
<name>A0A5J5IF73_9BACT</name>
<gene>
    <name evidence="3" type="ORF">FW778_19695</name>
</gene>
<dbReference type="Gene3D" id="3.20.20.510">
    <property type="entry name" value="Uncharacterised protein PF12979, DUF3863"/>
    <property type="match status" value="1"/>
</dbReference>
<reference evidence="3 4" key="1">
    <citation type="submission" date="2019-09" db="EMBL/GenBank/DDBJ databases">
        <title>Draft genome sequence of Ginsengibacter sp. BR5-29.</title>
        <authorList>
            <person name="Im W.-T."/>
        </authorList>
    </citation>
    <scope>NUCLEOTIDE SEQUENCE [LARGE SCALE GENOMIC DNA]</scope>
    <source>
        <strain evidence="3 4">BR5-29</strain>
    </source>
</reference>
<evidence type="ECO:0000259" key="1">
    <source>
        <dbReference type="Pfam" id="PF12979"/>
    </source>
</evidence>
<dbReference type="AlphaFoldDB" id="A0A5J5IF73"/>
<organism evidence="3 4">
    <name type="scientific">Ginsengibacter hankyongi</name>
    <dbReference type="NCBI Taxonomy" id="2607284"/>
    <lineage>
        <taxon>Bacteria</taxon>
        <taxon>Pseudomonadati</taxon>
        <taxon>Bacteroidota</taxon>
        <taxon>Chitinophagia</taxon>
        <taxon>Chitinophagales</taxon>
        <taxon>Chitinophagaceae</taxon>
        <taxon>Ginsengibacter</taxon>
    </lineage>
</organism>
<feature type="domain" description="DUF3864" evidence="2">
    <location>
        <begin position="394"/>
        <end position="472"/>
    </location>
</feature>
<evidence type="ECO:0000313" key="3">
    <source>
        <dbReference type="EMBL" id="KAA9036113.1"/>
    </source>
</evidence>
<dbReference type="EMBL" id="VYQF01000009">
    <property type="protein sequence ID" value="KAA9036113.1"/>
    <property type="molecule type" value="Genomic_DNA"/>
</dbReference>
<evidence type="ECO:0000313" key="4">
    <source>
        <dbReference type="Proteomes" id="UP000326903"/>
    </source>
</evidence>
<keyword evidence="4" id="KW-1185">Reference proteome</keyword>
<comment type="caution">
    <text evidence="3">The sequence shown here is derived from an EMBL/GenBank/DDBJ whole genome shotgun (WGS) entry which is preliminary data.</text>
</comment>
<dbReference type="Pfam" id="PF12979">
    <property type="entry name" value="DUF3863"/>
    <property type="match status" value="1"/>
</dbReference>
<sequence>MNKLEKLRKLIFKILLVFIIACSFCELVTAQEIPGLQLMGHRFFTLSTVVRVRQVEVSRDSAYGPDESSVHSPAEARIFRETVANAWPGARITWAFSWLALKDNRPNYRELKKLVVSYHKKYGDEITFIPGAYFANMYNTREQVSRDLHDGLKMVSQMVGNNYRPLAVIAGFLSSDNLRYLAEKEGIHVCQGNIWSQYSVDNGDGEGSISYPYYPSLEHFCKPAQGKKDFIDCVNLDGWTVDFVNAIYPGAKFINGKRCGSRQGVGPIETVIRLGTEQGIKEMLSCTSAHFDTGFALNGFAWVTCIWELSLVEARKIYGYDGRNGMEGLQIWLREMHKRWPDAKCITHGEFGMIWRNHFKNNDSINYRFIQRGSGICGSDSNLEVNWYMNKDFRLALMRNLKDDSPQKVIDFTRYDLKAKEPDDPKPGQHVRNWSLMNRLNQKGIRPQDKPVDIRKLTSEEQAMIYKRYPELFIRKHDFEKDR</sequence>
<feature type="domain" description="DUF3863" evidence="1">
    <location>
        <begin position="36"/>
        <end position="389"/>
    </location>
</feature>
<dbReference type="Gene3D" id="3.30.1120.110">
    <property type="match status" value="1"/>
</dbReference>
<accession>A0A5J5IF73</accession>
<evidence type="ECO:0000259" key="2">
    <source>
        <dbReference type="Pfam" id="PF12980"/>
    </source>
</evidence>
<dbReference type="InterPro" id="IPR024335">
    <property type="entry name" value="DUF3864"/>
</dbReference>
<dbReference type="Proteomes" id="UP000326903">
    <property type="component" value="Unassembled WGS sequence"/>
</dbReference>
<dbReference type="RefSeq" id="WP_150416580.1">
    <property type="nucleotide sequence ID" value="NZ_VYQF01000009.1"/>
</dbReference>
<dbReference type="Pfam" id="PF12980">
    <property type="entry name" value="DUF3864"/>
    <property type="match status" value="1"/>
</dbReference>
<proteinExistence type="predicted"/>